<dbReference type="Gene3D" id="3.20.20.80">
    <property type="entry name" value="Glycosidases"/>
    <property type="match status" value="1"/>
</dbReference>
<feature type="domain" description="Glycosyl hydrolase family 30 beta sandwich" evidence="6">
    <location>
        <begin position="420"/>
        <end position="479"/>
    </location>
</feature>
<keyword evidence="8" id="KW-1185">Reference proteome</keyword>
<keyword evidence="2" id="KW-0732">Signal</keyword>
<dbReference type="SUPFAM" id="SSF51445">
    <property type="entry name" value="(Trans)glycosidases"/>
    <property type="match status" value="1"/>
</dbReference>
<dbReference type="InterPro" id="IPR033452">
    <property type="entry name" value="GH30_C"/>
</dbReference>
<dbReference type="Proteomes" id="UP001172721">
    <property type="component" value="Unassembled WGS sequence"/>
</dbReference>
<evidence type="ECO:0000256" key="2">
    <source>
        <dbReference type="ARBA" id="ARBA00022729"/>
    </source>
</evidence>
<dbReference type="EMBL" id="JAUHTR010000008">
    <property type="protein sequence ID" value="MDN4525809.1"/>
    <property type="molecule type" value="Genomic_DNA"/>
</dbReference>
<proteinExistence type="inferred from homology"/>
<dbReference type="SUPFAM" id="SSF51011">
    <property type="entry name" value="Glycosyl hydrolase domain"/>
    <property type="match status" value="1"/>
</dbReference>
<dbReference type="PANTHER" id="PTHR11069:SF23">
    <property type="entry name" value="LYSOSOMAL ACID GLUCOSYLCERAMIDASE"/>
    <property type="match status" value="1"/>
</dbReference>
<comment type="similarity">
    <text evidence="1 4">Belongs to the glycosyl hydrolase 30 family.</text>
</comment>
<dbReference type="InterPro" id="IPR001139">
    <property type="entry name" value="Glyco_hydro_30"/>
</dbReference>
<organism evidence="7 8">
    <name type="scientific">Fictibacillus fluitans</name>
    <dbReference type="NCBI Taxonomy" id="3058422"/>
    <lineage>
        <taxon>Bacteria</taxon>
        <taxon>Bacillati</taxon>
        <taxon>Bacillota</taxon>
        <taxon>Bacilli</taxon>
        <taxon>Bacillales</taxon>
        <taxon>Fictibacillaceae</taxon>
        <taxon>Fictibacillus</taxon>
    </lineage>
</organism>
<dbReference type="RefSeq" id="WP_301166840.1">
    <property type="nucleotide sequence ID" value="NZ_JAUHTR010000008.1"/>
</dbReference>
<dbReference type="Pfam" id="PF17189">
    <property type="entry name" value="Glyco_hydro_30C"/>
    <property type="match status" value="1"/>
</dbReference>
<keyword evidence="4" id="KW-0326">Glycosidase</keyword>
<dbReference type="InterPro" id="IPR017853">
    <property type="entry name" value="GH"/>
</dbReference>
<dbReference type="Pfam" id="PF02055">
    <property type="entry name" value="Glyco_hydro_30"/>
    <property type="match status" value="1"/>
</dbReference>
<keyword evidence="3 4" id="KW-0378">Hydrolase</keyword>
<dbReference type="GO" id="GO:0016787">
    <property type="term" value="F:hydrolase activity"/>
    <property type="evidence" value="ECO:0007669"/>
    <property type="project" value="UniProtKB-KW"/>
</dbReference>
<reference evidence="7" key="1">
    <citation type="submission" date="2023-07" db="EMBL/GenBank/DDBJ databases">
        <title>Fictibacillus sp. isolated from freshwater pond.</title>
        <authorList>
            <person name="Kirdat K."/>
            <person name="Bhat A."/>
            <person name="Mourya A."/>
            <person name="Yadav A."/>
        </authorList>
    </citation>
    <scope>NUCLEOTIDE SEQUENCE</scope>
    <source>
        <strain evidence="7">NE201</strain>
    </source>
</reference>
<evidence type="ECO:0000256" key="1">
    <source>
        <dbReference type="ARBA" id="ARBA00005382"/>
    </source>
</evidence>
<feature type="domain" description="Glycosyl hydrolase family 30 TIM-barrel" evidence="5">
    <location>
        <begin position="76"/>
        <end position="417"/>
    </location>
</feature>
<dbReference type="InterPro" id="IPR013780">
    <property type="entry name" value="Glyco_hydro_b"/>
</dbReference>
<gene>
    <name evidence="7" type="ORF">QYB97_15090</name>
</gene>
<accession>A0ABT8HYF7</accession>
<evidence type="ECO:0000313" key="8">
    <source>
        <dbReference type="Proteomes" id="UP001172721"/>
    </source>
</evidence>
<name>A0ABT8HYF7_9BACL</name>
<dbReference type="Gene3D" id="2.60.40.1180">
    <property type="entry name" value="Golgi alpha-mannosidase II"/>
    <property type="match status" value="1"/>
</dbReference>
<dbReference type="PRINTS" id="PR00843">
    <property type="entry name" value="GLHYDRLASE30"/>
</dbReference>
<evidence type="ECO:0000259" key="5">
    <source>
        <dbReference type="Pfam" id="PF02055"/>
    </source>
</evidence>
<evidence type="ECO:0000256" key="4">
    <source>
        <dbReference type="RuleBase" id="RU361188"/>
    </source>
</evidence>
<dbReference type="InterPro" id="IPR033453">
    <property type="entry name" value="Glyco_hydro_30_TIM-barrel"/>
</dbReference>
<evidence type="ECO:0000259" key="6">
    <source>
        <dbReference type="Pfam" id="PF17189"/>
    </source>
</evidence>
<sequence length="485" mass="54660">MRLYTKKLMALFFFILILLLVPTRSSTEDTEVRIWLTTPDQKHLLTPQHHKFFSNRQNGTNPVIAVDEKKEYQEMDGFGAAATGSSAYLINQKMTADQRENLLTDVFTSQGIHMSYVRHTIGASDFSVDQNGNPSSYTYDDIDSGTDYNLRAFSVAKDQDVMKLLKAIKKKNKEVGILGTPWTAPAWMKYDTPTTNGWYLDYTDKKVYQAYANYFVKYIKAYKKAGIPVNAITVQNEPGFTSPSYPSMSMGAEEQAMFIRDYLGPAFAKHEISTKIIAYDHNWKNGLSYASEILKDHEASTYTDGTAFHCYNGTPQAMSDVQQAFPEKNIYFTECSGGKWSTDFGENLSWYMSNVIIGAPRNWAKTVLLWNLALDPNSAPFNGGCDNCRGMLTIDPDSGRYTKNTEYYAVGHISKFVRPGAVRIGSTEDKEIETVAFKNPDHSIVLVAANTGHEPRFFTVKQDSKTFQYKLMGKSAVTFTWKPGL</sequence>
<evidence type="ECO:0000256" key="3">
    <source>
        <dbReference type="ARBA" id="ARBA00022801"/>
    </source>
</evidence>
<dbReference type="PANTHER" id="PTHR11069">
    <property type="entry name" value="GLUCOSYLCERAMIDASE"/>
    <property type="match status" value="1"/>
</dbReference>
<evidence type="ECO:0000313" key="7">
    <source>
        <dbReference type="EMBL" id="MDN4525809.1"/>
    </source>
</evidence>
<comment type="caution">
    <text evidence="7">The sequence shown here is derived from an EMBL/GenBank/DDBJ whole genome shotgun (WGS) entry which is preliminary data.</text>
</comment>
<protein>
    <submittedName>
        <fullName evidence="7">Glycoside hydrolase family 30 beta sandwich domain-containing protein</fullName>
    </submittedName>
</protein>